<dbReference type="InterPro" id="IPR036291">
    <property type="entry name" value="NAD(P)-bd_dom_sf"/>
</dbReference>
<accession>A0A2A7HS69</accession>
<dbReference type="AlphaFoldDB" id="A0A2A7HS69"/>
<dbReference type="SUPFAM" id="SSF51735">
    <property type="entry name" value="NAD(P)-binding Rossmann-fold domains"/>
    <property type="match status" value="1"/>
</dbReference>
<sequence length="300" mass="33039">MGEIPSHTKWTLRDKYIVITGATSGIGLAAAKVFAERGAKLGIIARNEVKANDVMTQIENLTNGNAVVDIFFADMASQQSIRRVATEILERCPRIDILVNNAGALFQTRQLTEDGLEMTWAVNHLGPFLLTNLLLERLKESVPARVITTASHGHKMAKKGIDFGDLDAEQLYRGVRKFMGGPTMRYAQTKLANILFTSELAQRLEGTSVSAYSFDPGLVNTNFNQDNGLVARLTMAAMKPFSRTPEEGAETLIWLAESTGVTNHSGCYYADKQIGKTSEAALDKDAAKRLWDISEKQIRE</sequence>
<dbReference type="GO" id="GO:0016491">
    <property type="term" value="F:oxidoreductase activity"/>
    <property type="evidence" value="ECO:0007669"/>
    <property type="project" value="UniProtKB-KW"/>
</dbReference>
<evidence type="ECO:0000256" key="1">
    <source>
        <dbReference type="ARBA" id="ARBA00023002"/>
    </source>
</evidence>
<reference evidence="2 3" key="1">
    <citation type="submission" date="2017-09" db="EMBL/GenBank/DDBJ databases">
        <title>Large-scale bioinformatics analysis of Bacillus genomes uncovers conserved roles of natural products in bacterial physiology.</title>
        <authorList>
            <consortium name="Agbiome Team Llc"/>
            <person name="Bleich R.M."/>
            <person name="Grubbs K.J."/>
            <person name="Santa Maria K.C."/>
            <person name="Allen S.E."/>
            <person name="Farag S."/>
            <person name="Shank E.A."/>
            <person name="Bowers A."/>
        </authorList>
    </citation>
    <scope>NUCLEOTIDE SEQUENCE [LARGE SCALE GENOMIC DNA]</scope>
    <source>
        <strain evidence="2 3">AFS096845</strain>
    </source>
</reference>
<comment type="caution">
    <text evidence="2">The sequence shown here is derived from an EMBL/GenBank/DDBJ whole genome shotgun (WGS) entry which is preliminary data.</text>
</comment>
<dbReference type="PANTHER" id="PTHR43157">
    <property type="entry name" value="PHOSPHATIDYLINOSITOL-GLYCAN BIOSYNTHESIS CLASS F PROTEIN-RELATED"/>
    <property type="match status" value="1"/>
</dbReference>
<dbReference type="RefSeq" id="WP_097905783.1">
    <property type="nucleotide sequence ID" value="NZ_NVLK01000059.1"/>
</dbReference>
<dbReference type="Proteomes" id="UP000220006">
    <property type="component" value="Unassembled WGS sequence"/>
</dbReference>
<evidence type="ECO:0000313" key="2">
    <source>
        <dbReference type="EMBL" id="PEC19821.1"/>
    </source>
</evidence>
<dbReference type="Gene3D" id="3.40.50.720">
    <property type="entry name" value="NAD(P)-binding Rossmann-like Domain"/>
    <property type="match status" value="1"/>
</dbReference>
<gene>
    <name evidence="2" type="ORF">COM96_23570</name>
</gene>
<name>A0A2A7HS69_BACCE</name>
<organism evidence="2 3">
    <name type="scientific">Bacillus cereus</name>
    <dbReference type="NCBI Taxonomy" id="1396"/>
    <lineage>
        <taxon>Bacteria</taxon>
        <taxon>Bacillati</taxon>
        <taxon>Bacillota</taxon>
        <taxon>Bacilli</taxon>
        <taxon>Bacillales</taxon>
        <taxon>Bacillaceae</taxon>
        <taxon>Bacillus</taxon>
        <taxon>Bacillus cereus group</taxon>
    </lineage>
</organism>
<evidence type="ECO:0000313" key="3">
    <source>
        <dbReference type="Proteomes" id="UP000220006"/>
    </source>
</evidence>
<dbReference type="PRINTS" id="PR00081">
    <property type="entry name" value="GDHRDH"/>
</dbReference>
<keyword evidence="1" id="KW-0560">Oxidoreductase</keyword>
<proteinExistence type="predicted"/>
<dbReference type="InterPro" id="IPR002347">
    <property type="entry name" value="SDR_fam"/>
</dbReference>
<dbReference type="Pfam" id="PF00106">
    <property type="entry name" value="adh_short"/>
    <property type="match status" value="1"/>
</dbReference>
<protein>
    <submittedName>
        <fullName evidence="2">Short-chain dehydrogenase</fullName>
    </submittedName>
</protein>
<dbReference type="PANTHER" id="PTHR43157:SF31">
    <property type="entry name" value="PHOSPHATIDYLINOSITOL-GLYCAN BIOSYNTHESIS CLASS F PROTEIN"/>
    <property type="match status" value="1"/>
</dbReference>
<dbReference type="EMBL" id="NVLK01000059">
    <property type="protein sequence ID" value="PEC19821.1"/>
    <property type="molecule type" value="Genomic_DNA"/>
</dbReference>